<name>A0ABT2Z0V3_9RHOB</name>
<reference evidence="2 3" key="1">
    <citation type="submission" date="2022-10" db="EMBL/GenBank/DDBJ databases">
        <title>Defluviimonas sp. nov., isolated from ocean surface water.</title>
        <authorList>
            <person name="He W."/>
            <person name="Wang L."/>
            <person name="Zhang D.-F."/>
        </authorList>
    </citation>
    <scope>NUCLEOTIDE SEQUENCE [LARGE SCALE GENOMIC DNA]</scope>
    <source>
        <strain evidence="2 3">WL0075</strain>
    </source>
</reference>
<protein>
    <submittedName>
        <fullName evidence="2">DUF177 domain-containing protein</fullName>
    </submittedName>
</protein>
<dbReference type="Proteomes" id="UP001652503">
    <property type="component" value="Unassembled WGS sequence"/>
</dbReference>
<sequence>MTETPSFSHPLRPAELAGRKPTRFRLTPDAGARDRIAAALGLSALPELAFIGELAPQGRRDWLLTAKLTARVVQPCIITLAPVTTKINEAVTRRYLADMPEPEGEEVEMPEDDSVEPLPAVIDLGTVLTEALALSLPLYPRAEGAELGSAQFAEPGAEPLTEETRRPFAGLADLMKKGQKDA</sequence>
<gene>
    <name evidence="2" type="ORF">OE647_08275</name>
</gene>
<dbReference type="EMBL" id="JAOWLA010000006">
    <property type="protein sequence ID" value="MCV2864732.1"/>
    <property type="molecule type" value="Genomic_DNA"/>
</dbReference>
<feature type="region of interest" description="Disordered" evidence="1">
    <location>
        <begin position="152"/>
        <end position="182"/>
    </location>
</feature>
<comment type="caution">
    <text evidence="2">The sequence shown here is derived from an EMBL/GenBank/DDBJ whole genome shotgun (WGS) entry which is preliminary data.</text>
</comment>
<dbReference type="Pfam" id="PF02620">
    <property type="entry name" value="YceD"/>
    <property type="match status" value="1"/>
</dbReference>
<organism evidence="2 3">
    <name type="scientific">Albidovulum sediminicola</name>
    <dbReference type="NCBI Taxonomy" id="2984331"/>
    <lineage>
        <taxon>Bacteria</taxon>
        <taxon>Pseudomonadati</taxon>
        <taxon>Pseudomonadota</taxon>
        <taxon>Alphaproteobacteria</taxon>
        <taxon>Rhodobacterales</taxon>
        <taxon>Paracoccaceae</taxon>
        <taxon>Albidovulum</taxon>
    </lineage>
</organism>
<evidence type="ECO:0000313" key="3">
    <source>
        <dbReference type="Proteomes" id="UP001652503"/>
    </source>
</evidence>
<evidence type="ECO:0000313" key="2">
    <source>
        <dbReference type="EMBL" id="MCV2864732.1"/>
    </source>
</evidence>
<dbReference type="RefSeq" id="WP_263721248.1">
    <property type="nucleotide sequence ID" value="NZ_JAOWLA010000006.1"/>
</dbReference>
<keyword evidence="3" id="KW-1185">Reference proteome</keyword>
<dbReference type="InterPro" id="IPR003772">
    <property type="entry name" value="YceD"/>
</dbReference>
<proteinExistence type="predicted"/>
<accession>A0ABT2Z0V3</accession>
<evidence type="ECO:0000256" key="1">
    <source>
        <dbReference type="SAM" id="MobiDB-lite"/>
    </source>
</evidence>